<protein>
    <submittedName>
        <fullName evidence="2">Uncharacterized protein</fullName>
    </submittedName>
</protein>
<feature type="compositionally biased region" description="Basic and acidic residues" evidence="1">
    <location>
        <begin position="305"/>
        <end position="315"/>
    </location>
</feature>
<sequence length="344" mass="39382">MRDEIRGLRAELQTAQSRDSELERRVKTLEDEKTVLQETLQRERAERSYAAKSIRELDDRTGRLEKKPPPYDAIERYVRETVSSLMPSFRGQLQETVALHTAVQPSNVPYRQQIDSGKPIPQGPAGYPHPNNRQYGRGGPQRNHGPRPQDQYQYQNGSRDGPSDRGHFHPGPRYQGPPSHPDMNRDDDKRQSHPRPMSSGSHSSSENGHYVNLNNWPRRQGGWDNDKSRRADSPRRDRERSRSPDRRKDREPTLDYIEPEPMPRLRSANWVGGSSTDPELSPISSFPPSEKSRAHSEIQDSSSFTERDARNEDSKPPSGPRSSHRPARSPERGRGKSTSRPIRQ</sequence>
<name>A0A371DWD4_9APHY</name>
<proteinExistence type="predicted"/>
<feature type="compositionally biased region" description="Polar residues" evidence="1">
    <location>
        <begin position="272"/>
        <end position="287"/>
    </location>
</feature>
<accession>A0A371DWD4</accession>
<dbReference type="AlphaFoldDB" id="A0A371DWD4"/>
<dbReference type="Proteomes" id="UP000256964">
    <property type="component" value="Unassembled WGS sequence"/>
</dbReference>
<feature type="region of interest" description="Disordered" evidence="1">
    <location>
        <begin position="108"/>
        <end position="344"/>
    </location>
</feature>
<dbReference type="EMBL" id="KZ857380">
    <property type="protein sequence ID" value="RDX56811.1"/>
    <property type="molecule type" value="Genomic_DNA"/>
</dbReference>
<feature type="compositionally biased region" description="Basic and acidic residues" evidence="1">
    <location>
        <begin position="224"/>
        <end position="253"/>
    </location>
</feature>
<evidence type="ECO:0000256" key="1">
    <source>
        <dbReference type="SAM" id="MobiDB-lite"/>
    </source>
</evidence>
<evidence type="ECO:0000313" key="3">
    <source>
        <dbReference type="Proteomes" id="UP000256964"/>
    </source>
</evidence>
<reference evidence="2 3" key="1">
    <citation type="journal article" date="2018" name="Biotechnol. Biofuels">
        <title>Integrative visual omics of the white-rot fungus Polyporus brumalis exposes the biotechnological potential of its oxidative enzymes for delignifying raw plant biomass.</title>
        <authorList>
            <person name="Miyauchi S."/>
            <person name="Rancon A."/>
            <person name="Drula E."/>
            <person name="Hage H."/>
            <person name="Chaduli D."/>
            <person name="Favel A."/>
            <person name="Grisel S."/>
            <person name="Henrissat B."/>
            <person name="Herpoel-Gimbert I."/>
            <person name="Ruiz-Duenas F.J."/>
            <person name="Chevret D."/>
            <person name="Hainaut M."/>
            <person name="Lin J."/>
            <person name="Wang M."/>
            <person name="Pangilinan J."/>
            <person name="Lipzen A."/>
            <person name="Lesage-Meessen L."/>
            <person name="Navarro D."/>
            <person name="Riley R."/>
            <person name="Grigoriev I.V."/>
            <person name="Zhou S."/>
            <person name="Raouche S."/>
            <person name="Rosso M.N."/>
        </authorList>
    </citation>
    <scope>NUCLEOTIDE SEQUENCE [LARGE SCALE GENOMIC DNA]</scope>
    <source>
        <strain evidence="2 3">BRFM 1820</strain>
    </source>
</reference>
<gene>
    <name evidence="2" type="ORF">OH76DRAFT_419433</name>
</gene>
<feature type="compositionally biased region" description="Basic and acidic residues" evidence="1">
    <location>
        <begin position="182"/>
        <end position="191"/>
    </location>
</feature>
<keyword evidence="3" id="KW-1185">Reference proteome</keyword>
<feature type="region of interest" description="Disordered" evidence="1">
    <location>
        <begin position="42"/>
        <end position="69"/>
    </location>
</feature>
<feature type="compositionally biased region" description="Low complexity" evidence="1">
    <location>
        <begin position="194"/>
        <end position="205"/>
    </location>
</feature>
<evidence type="ECO:0000313" key="2">
    <source>
        <dbReference type="EMBL" id="RDX56811.1"/>
    </source>
</evidence>
<organism evidence="2 3">
    <name type="scientific">Lentinus brumalis</name>
    <dbReference type="NCBI Taxonomy" id="2498619"/>
    <lineage>
        <taxon>Eukaryota</taxon>
        <taxon>Fungi</taxon>
        <taxon>Dikarya</taxon>
        <taxon>Basidiomycota</taxon>
        <taxon>Agaricomycotina</taxon>
        <taxon>Agaricomycetes</taxon>
        <taxon>Polyporales</taxon>
        <taxon>Polyporaceae</taxon>
        <taxon>Lentinus</taxon>
    </lineage>
</organism>
<feature type="region of interest" description="Disordered" evidence="1">
    <location>
        <begin position="1"/>
        <end position="24"/>
    </location>
</feature>